<keyword evidence="1" id="KW-0812">Transmembrane</keyword>
<comment type="caution">
    <text evidence="3">The sequence shown here is derived from an EMBL/GenBank/DDBJ whole genome shotgun (WGS) entry which is preliminary data.</text>
</comment>
<dbReference type="InterPro" id="IPR045338">
    <property type="entry name" value="DUF6535"/>
</dbReference>
<sequence>MVKAWQDDIDNVLVFAGLFSAIITAFVIESYYWLDEDFADTTVALLTKLILVQANGSQFVSLEPIPFKADASSVRINVFWFFSLIFSLTSVLFGPLCKQWIRERQCDITIRTPGEVLALRRLRRDSCEKWDVSSFLSTLPILLVLFSSSSACRIYCGTDIWFHLAFALLQSRSVQDCISSRHCYPT</sequence>
<feature type="transmembrane region" description="Helical" evidence="1">
    <location>
        <begin position="12"/>
        <end position="34"/>
    </location>
</feature>
<evidence type="ECO:0000259" key="2">
    <source>
        <dbReference type="Pfam" id="PF20153"/>
    </source>
</evidence>
<dbReference type="Proteomes" id="UP000054988">
    <property type="component" value="Unassembled WGS sequence"/>
</dbReference>
<gene>
    <name evidence="3" type="ORF">WG66_2744</name>
</gene>
<protein>
    <recommendedName>
        <fullName evidence="2">DUF6535 domain-containing protein</fullName>
    </recommendedName>
</protein>
<accession>A0A0W0G813</accession>
<proteinExistence type="predicted"/>
<evidence type="ECO:0000313" key="4">
    <source>
        <dbReference type="Proteomes" id="UP000054988"/>
    </source>
</evidence>
<organism evidence="3 4">
    <name type="scientific">Moniliophthora roreri</name>
    <name type="common">Frosty pod rot fungus</name>
    <name type="synonym">Monilia roreri</name>
    <dbReference type="NCBI Taxonomy" id="221103"/>
    <lineage>
        <taxon>Eukaryota</taxon>
        <taxon>Fungi</taxon>
        <taxon>Dikarya</taxon>
        <taxon>Basidiomycota</taxon>
        <taxon>Agaricomycotina</taxon>
        <taxon>Agaricomycetes</taxon>
        <taxon>Agaricomycetidae</taxon>
        <taxon>Agaricales</taxon>
        <taxon>Marasmiineae</taxon>
        <taxon>Marasmiaceae</taxon>
        <taxon>Moniliophthora</taxon>
    </lineage>
</organism>
<feature type="transmembrane region" description="Helical" evidence="1">
    <location>
        <begin position="78"/>
        <end position="97"/>
    </location>
</feature>
<feature type="domain" description="DUF6535" evidence="2">
    <location>
        <begin position="1"/>
        <end position="145"/>
    </location>
</feature>
<dbReference type="EMBL" id="LATX01000878">
    <property type="protein sequence ID" value="KTB44683.1"/>
    <property type="molecule type" value="Genomic_DNA"/>
</dbReference>
<keyword evidence="1" id="KW-1133">Transmembrane helix</keyword>
<dbReference type="Pfam" id="PF20153">
    <property type="entry name" value="DUF6535"/>
    <property type="match status" value="1"/>
</dbReference>
<evidence type="ECO:0000256" key="1">
    <source>
        <dbReference type="SAM" id="Phobius"/>
    </source>
</evidence>
<keyword evidence="1" id="KW-0472">Membrane</keyword>
<dbReference type="AlphaFoldDB" id="A0A0W0G813"/>
<name>A0A0W0G813_MONRR</name>
<reference evidence="3 4" key="1">
    <citation type="submission" date="2015-12" db="EMBL/GenBank/DDBJ databases">
        <title>Draft genome sequence of Moniliophthora roreri, the causal agent of frosty pod rot of cacao.</title>
        <authorList>
            <person name="Aime M.C."/>
            <person name="Diaz-Valderrama J.R."/>
            <person name="Kijpornyongpan T."/>
            <person name="Phillips-Mora W."/>
        </authorList>
    </citation>
    <scope>NUCLEOTIDE SEQUENCE [LARGE SCALE GENOMIC DNA]</scope>
    <source>
        <strain evidence="3 4">MCA 2952</strain>
    </source>
</reference>
<evidence type="ECO:0000313" key="3">
    <source>
        <dbReference type="EMBL" id="KTB44683.1"/>
    </source>
</evidence>